<name>A0A562T6B7_CHIJA</name>
<dbReference type="AlphaFoldDB" id="A0A562T6B7"/>
<proteinExistence type="predicted"/>
<dbReference type="OrthoDB" id="1364255at2"/>
<dbReference type="Pfam" id="PF06296">
    <property type="entry name" value="RelE"/>
    <property type="match status" value="1"/>
</dbReference>
<reference evidence="1 2" key="1">
    <citation type="journal article" date="2013" name="Stand. Genomic Sci.">
        <title>Genomic Encyclopedia of Type Strains, Phase I: The one thousand microbial genomes (KMG-I) project.</title>
        <authorList>
            <person name="Kyrpides N.C."/>
            <person name="Woyke T."/>
            <person name="Eisen J.A."/>
            <person name="Garrity G."/>
            <person name="Lilburn T.G."/>
            <person name="Beck B.J."/>
            <person name="Whitman W.B."/>
            <person name="Hugenholtz P."/>
            <person name="Klenk H.P."/>
        </authorList>
    </citation>
    <scope>NUCLEOTIDE SEQUENCE [LARGE SCALE GENOMIC DNA]</scope>
    <source>
        <strain evidence="1 2">DSM 13484</strain>
    </source>
</reference>
<evidence type="ECO:0000313" key="2">
    <source>
        <dbReference type="Proteomes" id="UP000316778"/>
    </source>
</evidence>
<accession>A0A562T6B7</accession>
<sequence length="107" mass="12264">MRIETTSHFEKEARRLAKKYPSIYKDILSLIGQLEKTPEMGTPLGHHLYKIRMAIKSKNQGKSGGARVITCVQIVDDIIYLTTIYDKSEREDITDKELKTILKELGL</sequence>
<comment type="caution">
    <text evidence="1">The sequence shown here is derived from an EMBL/GenBank/DDBJ whole genome shotgun (WGS) entry which is preliminary data.</text>
</comment>
<organism evidence="1 2">
    <name type="scientific">Chitinophaga japonensis</name>
    <name type="common">Flexibacter japonensis</name>
    <dbReference type="NCBI Taxonomy" id="104662"/>
    <lineage>
        <taxon>Bacteria</taxon>
        <taxon>Pseudomonadati</taxon>
        <taxon>Bacteroidota</taxon>
        <taxon>Chitinophagia</taxon>
        <taxon>Chitinophagales</taxon>
        <taxon>Chitinophagaceae</taxon>
        <taxon>Chitinophaga</taxon>
    </lineage>
</organism>
<evidence type="ECO:0008006" key="3">
    <source>
        <dbReference type="Google" id="ProtNLM"/>
    </source>
</evidence>
<dbReference type="InterPro" id="IPR009387">
    <property type="entry name" value="HigB-2"/>
</dbReference>
<evidence type="ECO:0000313" key="1">
    <source>
        <dbReference type="EMBL" id="TWI88550.1"/>
    </source>
</evidence>
<keyword evidence="2" id="KW-1185">Reference proteome</keyword>
<dbReference type="RefSeq" id="WP_145714100.1">
    <property type="nucleotide sequence ID" value="NZ_BAAAFY010000001.1"/>
</dbReference>
<gene>
    <name evidence="1" type="ORF">LX66_2635</name>
</gene>
<dbReference type="Proteomes" id="UP000316778">
    <property type="component" value="Unassembled WGS sequence"/>
</dbReference>
<dbReference type="EMBL" id="VLLG01000003">
    <property type="protein sequence ID" value="TWI88550.1"/>
    <property type="molecule type" value="Genomic_DNA"/>
</dbReference>
<protein>
    <recommendedName>
        <fullName evidence="3">mRNA-degrading endonuclease RelE of RelBE toxin-antitoxin system</fullName>
    </recommendedName>
</protein>